<comment type="caution">
    <text evidence="1">The sequence shown here is derived from an EMBL/GenBank/DDBJ whole genome shotgun (WGS) entry which is preliminary data.</text>
</comment>
<name>A0A839H7H8_9GAMM</name>
<proteinExistence type="predicted"/>
<dbReference type="AlphaFoldDB" id="A0A839H7H8"/>
<accession>A0A839H7H8</accession>
<gene>
    <name evidence="1" type="ORF">HUK38_04865</name>
</gene>
<evidence type="ECO:0000313" key="1">
    <source>
        <dbReference type="EMBL" id="MBB1125563.1"/>
    </source>
</evidence>
<dbReference type="InterPro" id="IPR006429">
    <property type="entry name" value="Phage_lambda_portal"/>
</dbReference>
<keyword evidence="2" id="KW-1185">Reference proteome</keyword>
<dbReference type="EMBL" id="JABVCQ010000007">
    <property type="protein sequence ID" value="MBB1125563.1"/>
    <property type="molecule type" value="Genomic_DNA"/>
</dbReference>
<organism evidence="1 2">
    <name type="scientific">Thiospirillum jenense</name>
    <dbReference type="NCBI Taxonomy" id="1653858"/>
    <lineage>
        <taxon>Bacteria</taxon>
        <taxon>Pseudomonadati</taxon>
        <taxon>Pseudomonadota</taxon>
        <taxon>Gammaproteobacteria</taxon>
        <taxon>Chromatiales</taxon>
        <taxon>Chromatiaceae</taxon>
        <taxon>Thiospirillum</taxon>
    </lineage>
</organism>
<dbReference type="NCBIfam" id="TIGR01539">
    <property type="entry name" value="portal_lambda"/>
    <property type="match status" value="1"/>
</dbReference>
<sequence length="477" mass="54388">MIILAVLPAVGTLSMTAAKIIDIHGRPFNAQYDAAKHTRRTAGWNAFSTGVNTEISNDLETLRNRHRDLVRNNPWARRAVQAITTNTIGAGIHAQWHDQERQNRWVNWFESTECDADGRNNGYGLQSLVMRSIVESGECLIRFRTRRPEDNLTIPLQIQVLESDYLDHQKTQSLPNGGWITQGVEFSPIGQRIAYWLFNDHPCDPTRNVVLNSERRSIDGILHLYRVDRPGQVRGVPWGTGSMLRLKMLDDWHDAQLEACRLTACMMGFRRFSDQQLFDDSEAQIKTEYQLYEKFEPGAIEDLPPGVDMQFNTPLQPSNNENFTDAMHYAIASDYGITFESLTGNMSKVNFSSGRMGRLEFERNIDVWRWQLLAPQFLQPLAKWFLLAETIVYPNSTASEQPLWSAPARTLVDPAREVPPIKEMVKAGLLSLPEAIRKQGYDPIVLANEHAEYLRYLSELGINTDTVIKDNVNRNSN</sequence>
<dbReference type="RefSeq" id="WP_238787469.1">
    <property type="nucleotide sequence ID" value="NZ_JABVCQ010000007.1"/>
</dbReference>
<dbReference type="Proteomes" id="UP000548632">
    <property type="component" value="Unassembled WGS sequence"/>
</dbReference>
<reference evidence="1 2" key="1">
    <citation type="journal article" date="2020" name="Arch. Microbiol.">
        <title>The genome sequence of the giant phototrophic gammaproteobacterium Thiospirillum jenense gives insight into its physiological properties and phylogenetic relationships.</title>
        <authorList>
            <person name="Imhoff J.F."/>
            <person name="Meyer T.E."/>
            <person name="Kyndt J.A."/>
        </authorList>
    </citation>
    <scope>NUCLEOTIDE SEQUENCE [LARGE SCALE GENOMIC DNA]</scope>
    <source>
        <strain evidence="1 2">DSM 216</strain>
    </source>
</reference>
<dbReference type="GO" id="GO:0005198">
    <property type="term" value="F:structural molecule activity"/>
    <property type="evidence" value="ECO:0007669"/>
    <property type="project" value="InterPro"/>
</dbReference>
<dbReference type="GO" id="GO:0019068">
    <property type="term" value="P:virion assembly"/>
    <property type="evidence" value="ECO:0007669"/>
    <property type="project" value="InterPro"/>
</dbReference>
<protein>
    <submittedName>
        <fullName evidence="1">Phage portal protein</fullName>
    </submittedName>
</protein>
<dbReference type="Pfam" id="PF05136">
    <property type="entry name" value="Phage_portal_2"/>
    <property type="match status" value="1"/>
</dbReference>
<evidence type="ECO:0000313" key="2">
    <source>
        <dbReference type="Proteomes" id="UP000548632"/>
    </source>
</evidence>